<evidence type="ECO:0000256" key="2">
    <source>
        <dbReference type="ARBA" id="ARBA00023121"/>
    </source>
</evidence>
<dbReference type="SUPFAM" id="SSF50814">
    <property type="entry name" value="Lipocalins"/>
    <property type="match status" value="1"/>
</dbReference>
<feature type="domain" description="Lipocalin/cytosolic fatty-acid binding" evidence="4">
    <location>
        <begin position="41"/>
        <end position="106"/>
    </location>
</feature>
<dbReference type="PRINTS" id="PR01219">
    <property type="entry name" value="APOLIPOPROTD"/>
</dbReference>
<dbReference type="InterPro" id="IPR012674">
    <property type="entry name" value="Calycin"/>
</dbReference>
<evidence type="ECO:0000313" key="5">
    <source>
        <dbReference type="EMBL" id="KAK3746058.1"/>
    </source>
</evidence>
<evidence type="ECO:0000313" key="6">
    <source>
        <dbReference type="Proteomes" id="UP001283361"/>
    </source>
</evidence>
<proteinExistence type="predicted"/>
<keyword evidence="3" id="KW-0873">Pyrrolidone carboxylic acid</keyword>
<protein>
    <recommendedName>
        <fullName evidence="1">Apolipoprotein D</fullName>
    </recommendedName>
</protein>
<dbReference type="Proteomes" id="UP001283361">
    <property type="component" value="Unassembled WGS sequence"/>
</dbReference>
<keyword evidence="6" id="KW-1185">Reference proteome</keyword>
<keyword evidence="2" id="KW-0446">Lipid-binding</keyword>
<organism evidence="5 6">
    <name type="scientific">Elysia crispata</name>
    <name type="common">lettuce slug</name>
    <dbReference type="NCBI Taxonomy" id="231223"/>
    <lineage>
        <taxon>Eukaryota</taxon>
        <taxon>Metazoa</taxon>
        <taxon>Spiralia</taxon>
        <taxon>Lophotrochozoa</taxon>
        <taxon>Mollusca</taxon>
        <taxon>Gastropoda</taxon>
        <taxon>Heterobranchia</taxon>
        <taxon>Euthyneura</taxon>
        <taxon>Panpulmonata</taxon>
        <taxon>Sacoglossa</taxon>
        <taxon>Placobranchoidea</taxon>
        <taxon>Plakobranchidae</taxon>
        <taxon>Elysia</taxon>
    </lineage>
</organism>
<name>A0AAE0YHT6_9GAST</name>
<dbReference type="GO" id="GO:0042246">
    <property type="term" value="P:tissue regeneration"/>
    <property type="evidence" value="ECO:0007669"/>
    <property type="project" value="InterPro"/>
</dbReference>
<dbReference type="InterPro" id="IPR000566">
    <property type="entry name" value="Lipocln_cytosolic_FA-bd_dom"/>
</dbReference>
<dbReference type="AlphaFoldDB" id="A0AAE0YHT6"/>
<dbReference type="InterPro" id="IPR002969">
    <property type="entry name" value="ApolipopD"/>
</dbReference>
<evidence type="ECO:0000259" key="4">
    <source>
        <dbReference type="Pfam" id="PF00061"/>
    </source>
</evidence>
<dbReference type="EMBL" id="JAWDGP010006169">
    <property type="protein sequence ID" value="KAK3746058.1"/>
    <property type="molecule type" value="Genomic_DNA"/>
</dbReference>
<comment type="caution">
    <text evidence="5">The sequence shown here is derived from an EMBL/GenBank/DDBJ whole genome shotgun (WGS) entry which is preliminary data.</text>
</comment>
<evidence type="ECO:0000256" key="1">
    <source>
        <dbReference type="ARBA" id="ARBA00019890"/>
    </source>
</evidence>
<dbReference type="GO" id="GO:0007420">
    <property type="term" value="P:brain development"/>
    <property type="evidence" value="ECO:0007669"/>
    <property type="project" value="InterPro"/>
</dbReference>
<gene>
    <name evidence="5" type="ORF">RRG08_065223</name>
</gene>
<dbReference type="Pfam" id="PF00061">
    <property type="entry name" value="Lipocalin"/>
    <property type="match status" value="1"/>
</dbReference>
<accession>A0AAE0YHT6</accession>
<sequence length="113" mass="12427">MFLISNPVQGIATVPNVQRPSELIALFGGSIGGEPGCIPNYIIQDTDYTNYSVVFPCVEAMGYNIQFAWILTRCKGLEPDKLAELEANLARAGVDVSNFEKVDQTDCLFYTDN</sequence>
<reference evidence="5" key="1">
    <citation type="journal article" date="2023" name="G3 (Bethesda)">
        <title>A reference genome for the long-term kleptoplast-retaining sea slug Elysia crispata morphotype clarki.</title>
        <authorList>
            <person name="Eastman K.E."/>
            <person name="Pendleton A.L."/>
            <person name="Shaikh M.A."/>
            <person name="Suttiyut T."/>
            <person name="Ogas R."/>
            <person name="Tomko P."/>
            <person name="Gavelis G."/>
            <person name="Widhalm J.R."/>
            <person name="Wisecaver J.H."/>
        </authorList>
    </citation>
    <scope>NUCLEOTIDE SEQUENCE</scope>
    <source>
        <strain evidence="5">ECLA1</strain>
    </source>
</reference>
<evidence type="ECO:0000256" key="3">
    <source>
        <dbReference type="ARBA" id="ARBA00023283"/>
    </source>
</evidence>
<dbReference type="GO" id="GO:0006869">
    <property type="term" value="P:lipid transport"/>
    <property type="evidence" value="ECO:0007669"/>
    <property type="project" value="InterPro"/>
</dbReference>
<dbReference type="Gene3D" id="2.40.128.20">
    <property type="match status" value="1"/>
</dbReference>
<dbReference type="GO" id="GO:0008289">
    <property type="term" value="F:lipid binding"/>
    <property type="evidence" value="ECO:0007669"/>
    <property type="project" value="UniProtKB-KW"/>
</dbReference>